<name>A0A6A5A1D1_9STRA</name>
<comment type="caution">
    <text evidence="2">The sequence shown here is derived from an EMBL/GenBank/DDBJ whole genome shotgun (WGS) entry which is preliminary data.</text>
</comment>
<reference evidence="2" key="1">
    <citation type="submission" date="2019-06" db="EMBL/GenBank/DDBJ databases">
        <title>Genomics analysis of Aphanomyces spp. identifies a new class of oomycete effector associated with host adaptation.</title>
        <authorList>
            <person name="Gaulin E."/>
        </authorList>
    </citation>
    <scope>NUCLEOTIDE SEQUENCE</scope>
    <source>
        <strain evidence="2">CBS 578.67</strain>
    </source>
</reference>
<feature type="compositionally biased region" description="Low complexity" evidence="1">
    <location>
        <begin position="277"/>
        <end position="326"/>
    </location>
</feature>
<organism evidence="2">
    <name type="scientific">Aphanomyces stellatus</name>
    <dbReference type="NCBI Taxonomy" id="120398"/>
    <lineage>
        <taxon>Eukaryota</taxon>
        <taxon>Sar</taxon>
        <taxon>Stramenopiles</taxon>
        <taxon>Oomycota</taxon>
        <taxon>Saprolegniomycetes</taxon>
        <taxon>Saprolegniales</taxon>
        <taxon>Verrucalvaceae</taxon>
        <taxon>Aphanomyces</taxon>
    </lineage>
</organism>
<dbReference type="OrthoDB" id="79556at2759"/>
<dbReference type="AlphaFoldDB" id="A0A6A5A1D1"/>
<feature type="region of interest" description="Disordered" evidence="1">
    <location>
        <begin position="265"/>
        <end position="349"/>
    </location>
</feature>
<feature type="compositionally biased region" description="Low complexity" evidence="1">
    <location>
        <begin position="19"/>
        <end position="92"/>
    </location>
</feature>
<gene>
    <name evidence="2" type="ORF">As57867_001229</name>
</gene>
<proteinExistence type="predicted"/>
<feature type="region of interest" description="Disordered" evidence="1">
    <location>
        <begin position="370"/>
        <end position="430"/>
    </location>
</feature>
<feature type="compositionally biased region" description="Low complexity" evidence="1">
    <location>
        <begin position="157"/>
        <end position="232"/>
    </location>
</feature>
<feature type="region of interest" description="Disordered" evidence="1">
    <location>
        <begin position="489"/>
        <end position="570"/>
    </location>
</feature>
<evidence type="ECO:0000256" key="1">
    <source>
        <dbReference type="SAM" id="MobiDB-lite"/>
    </source>
</evidence>
<feature type="non-terminal residue" evidence="2">
    <location>
        <position position="570"/>
    </location>
</feature>
<feature type="compositionally biased region" description="Low complexity" evidence="1">
    <location>
        <begin position="379"/>
        <end position="397"/>
    </location>
</feature>
<dbReference type="EMBL" id="VJMH01000088">
    <property type="protein sequence ID" value="KAF0719162.1"/>
    <property type="molecule type" value="Genomic_DNA"/>
</dbReference>
<protein>
    <submittedName>
        <fullName evidence="2">Uncharacterized protein</fullName>
    </submittedName>
</protein>
<feature type="compositionally biased region" description="Low complexity" evidence="1">
    <location>
        <begin position="523"/>
        <end position="570"/>
    </location>
</feature>
<feature type="region of interest" description="Disordered" evidence="1">
    <location>
        <begin position="1"/>
        <end position="252"/>
    </location>
</feature>
<accession>A0A6A5A1D1</accession>
<feature type="compositionally biased region" description="Basic and acidic residues" evidence="1">
    <location>
        <begin position="416"/>
        <end position="430"/>
    </location>
</feature>
<evidence type="ECO:0000313" key="2">
    <source>
        <dbReference type="EMBL" id="KAF0719162.1"/>
    </source>
</evidence>
<feature type="compositionally biased region" description="Basic and acidic residues" evidence="1">
    <location>
        <begin position="144"/>
        <end position="156"/>
    </location>
</feature>
<feature type="compositionally biased region" description="Basic and acidic residues" evidence="1">
    <location>
        <begin position="496"/>
        <end position="507"/>
    </location>
</feature>
<sequence length="570" mass="62062">MLSFFGLTGAAPAQKQEQKNSPKAAPQQQQNKPQQPAKAAPSPAKQPEAPKQQQQQKTQPQQPAKAAPSPAKQPEAPKQQQNKAQQLAKAAPSPAKQPEAPKQSQASKAAPVQQATKPAPVARKASTNAAQQEQQQILSILIDDAGKDWKPRDKTPKQPQQKPAPKQKVSQKQAQKPQQQKAQPQKAQPQQAQQQKAQPQKAQPQQQKPQQQKVQPQKAQPQPAQAQKPQSPTVAAKPAPMARKTSLTAVQQQEQQQILNILIDDAGKDWKPRVKTAPKVPFKKPVQQKAKQSQKAPTQKAQAQKAPAQKSPTQKAQAQKAPAQKALVQSAPVQKAAAPLVRKASLSPAQQVEQQQILNILIDDAGKDWKPRVKSSFSAPKVPFKKPAQQKAKQSQKPGKKPVTQKAAAPPPAPAKLERRGSNLTDAQKKEKREIMEILLDGYEFVPAPIQRRPSSVQRSADVSHQVGNVVVVANSAVEAYDDSTGFETVKSRRTSVKEKKESREAQGEIMSVLVDWVEPAPKKAAPAAGKKQKGKPATPTQQQNAQPQQQKTQPQQQKAQPAPQQQKVV</sequence>